<dbReference type="PROSITE" id="PS51140">
    <property type="entry name" value="CUE"/>
    <property type="match status" value="1"/>
</dbReference>
<dbReference type="Pfam" id="PF26200">
    <property type="entry name" value="Rcat_RNF216"/>
    <property type="match status" value="3"/>
</dbReference>
<evidence type="ECO:0000256" key="6">
    <source>
        <dbReference type="ARBA" id="ARBA00022786"/>
    </source>
</evidence>
<accession>A0A2A6BN73</accession>
<dbReference type="InterPro" id="IPR013083">
    <property type="entry name" value="Znf_RING/FYVE/PHD"/>
</dbReference>
<dbReference type="InterPro" id="IPR044066">
    <property type="entry name" value="TRIAD_supradom"/>
</dbReference>
<feature type="compositionally biased region" description="Pro residues" evidence="9">
    <location>
        <begin position="1849"/>
        <end position="1861"/>
    </location>
</feature>
<dbReference type="PANTHER" id="PTHR22770">
    <property type="entry name" value="UBIQUITIN CONJUGATING ENZYME 7 INTERACTING PROTEIN-RELATED"/>
    <property type="match status" value="1"/>
</dbReference>
<dbReference type="GO" id="GO:0008270">
    <property type="term" value="F:zinc ion binding"/>
    <property type="evidence" value="ECO:0007669"/>
    <property type="project" value="UniProtKB-KW"/>
</dbReference>
<dbReference type="PROSITE" id="PS00018">
    <property type="entry name" value="EF_HAND_1"/>
    <property type="match status" value="1"/>
</dbReference>
<feature type="region of interest" description="Disordered" evidence="9">
    <location>
        <begin position="1844"/>
        <end position="1863"/>
    </location>
</feature>
<keyword evidence="2" id="KW-0808">Transferase</keyword>
<reference evidence="10" key="2">
    <citation type="submission" date="2022-06" db="UniProtKB">
        <authorList>
            <consortium name="EnsemblMetazoa"/>
        </authorList>
    </citation>
    <scope>IDENTIFICATION</scope>
    <source>
        <strain evidence="10">PS312</strain>
    </source>
</reference>
<comment type="pathway">
    <text evidence="1">Protein modification; protein ubiquitination.</text>
</comment>
<feature type="coiled-coil region" evidence="8">
    <location>
        <begin position="1864"/>
        <end position="1898"/>
    </location>
</feature>
<dbReference type="SMART" id="SM00647">
    <property type="entry name" value="IBR"/>
    <property type="match status" value="5"/>
</dbReference>
<keyword evidence="5" id="KW-0863">Zinc-finger</keyword>
<feature type="compositionally biased region" description="Polar residues" evidence="9">
    <location>
        <begin position="273"/>
        <end position="282"/>
    </location>
</feature>
<evidence type="ECO:0000313" key="11">
    <source>
        <dbReference type="Proteomes" id="UP000005239"/>
    </source>
</evidence>
<dbReference type="Gene3D" id="1.20.120.1750">
    <property type="match status" value="2"/>
</dbReference>
<feature type="region of interest" description="Disordered" evidence="9">
    <location>
        <begin position="246"/>
        <end position="329"/>
    </location>
</feature>
<keyword evidence="3" id="KW-0479">Metal-binding</keyword>
<evidence type="ECO:0000256" key="2">
    <source>
        <dbReference type="ARBA" id="ARBA00022679"/>
    </source>
</evidence>
<dbReference type="CDD" id="cd20353">
    <property type="entry name" value="Rcat_RBR_RNF216"/>
    <property type="match status" value="2"/>
</dbReference>
<keyword evidence="4" id="KW-0677">Repeat</keyword>
<dbReference type="GO" id="GO:0016740">
    <property type="term" value="F:transferase activity"/>
    <property type="evidence" value="ECO:0007669"/>
    <property type="project" value="UniProtKB-KW"/>
</dbReference>
<name>A0A2A6BN73_PRIPA</name>
<feature type="compositionally biased region" description="Basic and acidic residues" evidence="9">
    <location>
        <begin position="73"/>
        <end position="84"/>
    </location>
</feature>
<evidence type="ECO:0000256" key="7">
    <source>
        <dbReference type="ARBA" id="ARBA00022833"/>
    </source>
</evidence>
<feature type="compositionally biased region" description="Acidic residues" evidence="9">
    <location>
        <begin position="256"/>
        <end position="271"/>
    </location>
</feature>
<gene>
    <name evidence="10" type="primary">WBGene00272018</name>
</gene>
<evidence type="ECO:0000256" key="4">
    <source>
        <dbReference type="ARBA" id="ARBA00022737"/>
    </source>
</evidence>
<organism evidence="10 11">
    <name type="scientific">Pristionchus pacificus</name>
    <name type="common">Parasitic nematode worm</name>
    <dbReference type="NCBI Taxonomy" id="54126"/>
    <lineage>
        <taxon>Eukaryota</taxon>
        <taxon>Metazoa</taxon>
        <taxon>Ecdysozoa</taxon>
        <taxon>Nematoda</taxon>
        <taxon>Chromadorea</taxon>
        <taxon>Rhabditida</taxon>
        <taxon>Rhabditina</taxon>
        <taxon>Diplogasteromorpha</taxon>
        <taxon>Diplogasteroidea</taxon>
        <taxon>Neodiplogasteridae</taxon>
        <taxon>Pristionchus</taxon>
    </lineage>
</organism>
<dbReference type="InterPro" id="IPR047546">
    <property type="entry name" value="Rcat_RBR_RNF216"/>
</dbReference>
<evidence type="ECO:0000256" key="5">
    <source>
        <dbReference type="ARBA" id="ARBA00022771"/>
    </source>
</evidence>
<dbReference type="InterPro" id="IPR051628">
    <property type="entry name" value="LUBAC_E3_Ligases"/>
</dbReference>
<accession>A0A8R1ULF0</accession>
<evidence type="ECO:0000313" key="10">
    <source>
        <dbReference type="EnsemblMetazoa" id="PPA33649.1"/>
    </source>
</evidence>
<sequence length="2217" mass="247681">MFNLTPQEQWLFDDVKEMFPNVSSEALREHLHRDHQELTNMILDGELEMGDEYINDHLQMKEDSPPQPRRRVQQMEKENEDGARQPKQRRKAMDYEDDEEEVDMDRDADGMLQSDELGVLLPDQGLQGSDRGGQAARGAAPAFARLPQAGIGGGGERCSAHQGKPLIAWIECDGATNIVRKKTGEVGKPHLICLNCLMIRHADGRFNRTNWEYCCPIRGCKGLIAVAKLHAVLRRHAPAFLKQVQQAYRAAHPPPDEEEEEEEREEEEGDSDGTIQAASVPSTPARRHSQHVQQLQPAAVTPLVKRLSQAASVPSTPARRHSQHVQQLQPAAVTPLVKRLSQDFTNLVWTPASRRKSKARAAAVEEEPVGEGEREEDEEEELPVTEDEADELRMMASFVDREKLKKLQAHFPETAVGWLVRHADYGLETLSAMVVGGEADPLMRERADGRGATTLIKTTLADRKQFECSVCFSDYDEHLAIQCVYLASSRRRQTLMPGEAAEEQSAEERAREEEEEEARSRKDEHKFCADCIIGHARAALEQQVIMKGGVGIKCMTPNCKRALLRAHIEQVLDMQTRAVLDPLFSSEALLAADCDDVEKCQRCMFAAVMLDTKEEQAVFVCRNPACKHAHCRKCGRTWDKLHENRSCEELDPEAMRKRVEEQLTEQSMHKCPRCKKGIVKADGCNKIACPCGQLSCYVCKAAIKNYKHFKNGPAEEHLDRCPLWKDPTAEFEKRRLAALAEQIKDAADGPAACKMAEAEISPDQWQLFWDLKEMFPNVSGAAIKQRLHQGHQVSVVVVWLMVYTEGDAITELILEGQLPAGDEFIGDSEQPVTVVAPEPAAVPQPRAPVRPVNLIGNGVPMPQQPEERGGAAVAAPATPRMSAPSTPRTPEVAKERKERSKTCTLCAKAKPRVAHCHCINDDPLLAEEPDDSEHCVCSDCLKLRYMRGSLEGNLKALFCPVKKCDRVIGRDLLLAMVDKPAMVEWMLGSNVSLREASVRQNDREKKRRRDEEPQLTPEEKNRYENILDYIDEEAFVHASSELPDACFSWLLDNFDFGLKYLKLNQASATKRKLKRRDRAGVTHLVESRLKLQTTFTCSVCFEEYRTHLAVSCVVQRKEDTVDEEPETHSFCAECVQGHAKAALEQNVIVRSGIGIKCMEQRCANILMRAHIEQVLDAATLAALDPEFANEAILAAGLQAEKCQRCAFAAIIVEPPEQHPVFACRRETCRHQYCRMCGRVWDARHESKTCDELDPELMQRRMAERLDEMLIHKCPRCAKAFVKIDGCNKITCPCGQLSCYVCKAAVDNYDHFQDRNPSSGKCALWEDPTARERAEANAELNREIAGAVGEVAEALRRLHTDGVYLVDEAGWSLLMDALTPHQLQTYWTVKELFPRVSGEAILAHVDEGTERLAEMCLAGVLPAGDEFLRDSDAPINATRTTDERERRQQPSGGFWSALSASIARIAHVFTPREPEDVEPPLTDDDRARLERVLEVVDEELFQRASAALPAVCPAWILLNIDFGLEYLLDNRDRAPARGAPRRDKSGVSHLIKSRLSARSRFECAVCYGEYDSTRAVSCTPTTSTGGGWRFVRAAAAVAAPSHSFCADCVRGHAGAAVEQNVIAPSGIGLKCMQPNCANVLLRAHVEQVLDARTRAALEPHYAHEALTAAGLRTESCPRCGFTAHLSESADERQVFGCQECRHEYCRRCNRVWDEAHRAKSCDELDYEDLVAKEGVVRRVLAWFGLVPPPPVTSTEAALSSACNKVTCPCGQASCYVCGAAIDGYAHFRGGADACALWEDTGAREAAEAAAELQREIAAAGSKAAEREVIEISDDEVESGLPLKAVKKEPQPPSPSPPLPTPSPNVVELQQRLEKTENMYQKACRAAREAELRAEQAETLLDCKNGILSDAGKEESLKDELENNELSQLNRTLKEDFKRANWHEQEAKKKALELTNENLALKEELKGLKDKEEVENSANSAVNESSAACKQKYYKQSGIIREKYKEIKLINKTKTKIEKENVRLKDDLKLMKGYEELGKAANDKSSKLERENCALKEELEKMRGKEALMDTELKEARLALFCKNNIEKENQSFKEQLKLAKAKEEEADRKIAELELQKVAFWEYQQALMEGTAEKLAVGENTQWRASDAEFPSQGGINGEQKKGRVRLQDLSNSMAASTIAKIGLRLPPVHFNTPPSEEPKIPDVMVKEEEIEDMEVEE</sequence>
<proteinExistence type="predicted"/>
<feature type="region of interest" description="Disordered" evidence="9">
    <location>
        <begin position="863"/>
        <end position="896"/>
    </location>
</feature>
<feature type="region of interest" description="Disordered" evidence="9">
    <location>
        <begin position="59"/>
        <end position="101"/>
    </location>
</feature>
<dbReference type="PANTHER" id="PTHR22770:SF47">
    <property type="entry name" value="E3 UBIQUITIN-PROTEIN LIGASE RNF216"/>
    <property type="match status" value="1"/>
</dbReference>
<evidence type="ECO:0000256" key="8">
    <source>
        <dbReference type="SAM" id="Coils"/>
    </source>
</evidence>
<dbReference type="Gene3D" id="3.30.40.10">
    <property type="entry name" value="Zinc/RING finger domain, C3HC4 (zinc finger)"/>
    <property type="match status" value="2"/>
</dbReference>
<feature type="coiled-coil region" evidence="8">
    <location>
        <begin position="1942"/>
        <end position="1969"/>
    </location>
</feature>
<feature type="region of interest" description="Disordered" evidence="9">
    <location>
        <begin position="355"/>
        <end position="386"/>
    </location>
</feature>
<feature type="coiled-coil region" evidence="8">
    <location>
        <begin position="2081"/>
        <end position="2115"/>
    </location>
</feature>
<dbReference type="CDD" id="cd20339">
    <property type="entry name" value="BRcat_RBR_RNF216"/>
    <property type="match status" value="1"/>
</dbReference>
<dbReference type="GO" id="GO:0043130">
    <property type="term" value="F:ubiquitin binding"/>
    <property type="evidence" value="ECO:0007669"/>
    <property type="project" value="InterPro"/>
</dbReference>
<keyword evidence="8" id="KW-0175">Coiled coil</keyword>
<dbReference type="InterPro" id="IPR047545">
    <property type="entry name" value="BRcat_RBR_RNF216"/>
</dbReference>
<protein>
    <submittedName>
        <fullName evidence="10">Uncharacterized protein</fullName>
    </submittedName>
</protein>
<keyword evidence="7" id="KW-0862">Zinc</keyword>
<evidence type="ECO:0000256" key="3">
    <source>
        <dbReference type="ARBA" id="ARBA00022723"/>
    </source>
</evidence>
<dbReference type="EnsemblMetazoa" id="PPA33649.1">
    <property type="protein sequence ID" value="PPA33649.1"/>
    <property type="gene ID" value="WBGene00272018"/>
</dbReference>
<keyword evidence="11" id="KW-1185">Reference proteome</keyword>
<dbReference type="InterPro" id="IPR002867">
    <property type="entry name" value="IBR_dom"/>
</dbReference>
<feature type="region of interest" description="Disordered" evidence="9">
    <location>
        <begin position="1430"/>
        <end position="1452"/>
    </location>
</feature>
<dbReference type="InterPro" id="IPR003892">
    <property type="entry name" value="CUE"/>
</dbReference>
<evidence type="ECO:0000256" key="9">
    <source>
        <dbReference type="SAM" id="MobiDB-lite"/>
    </source>
</evidence>
<feature type="region of interest" description="Disordered" evidence="9">
    <location>
        <begin position="997"/>
        <end position="1018"/>
    </location>
</feature>
<keyword evidence="6" id="KW-0833">Ubl conjugation pathway</keyword>
<dbReference type="PROSITE" id="PS51873">
    <property type="entry name" value="TRIAD"/>
    <property type="match status" value="3"/>
</dbReference>
<feature type="compositionally biased region" description="Acidic residues" evidence="9">
    <location>
        <begin position="364"/>
        <end position="386"/>
    </location>
</feature>
<reference evidence="11" key="1">
    <citation type="journal article" date="2008" name="Nat. Genet.">
        <title>The Pristionchus pacificus genome provides a unique perspective on nematode lifestyle and parasitism.</title>
        <authorList>
            <person name="Dieterich C."/>
            <person name="Clifton S.W."/>
            <person name="Schuster L.N."/>
            <person name="Chinwalla A."/>
            <person name="Delehaunty K."/>
            <person name="Dinkelacker I."/>
            <person name="Fulton L."/>
            <person name="Fulton R."/>
            <person name="Godfrey J."/>
            <person name="Minx P."/>
            <person name="Mitreva M."/>
            <person name="Roeseler W."/>
            <person name="Tian H."/>
            <person name="Witte H."/>
            <person name="Yang S.P."/>
            <person name="Wilson R.K."/>
            <person name="Sommer R.J."/>
        </authorList>
    </citation>
    <scope>NUCLEOTIDE SEQUENCE [LARGE SCALE GENOMIC DNA]</scope>
    <source>
        <strain evidence="11">PS312</strain>
    </source>
</reference>
<dbReference type="InterPro" id="IPR018247">
    <property type="entry name" value="EF_Hand_1_Ca_BS"/>
</dbReference>
<feature type="region of interest" description="Disordered" evidence="9">
    <location>
        <begin position="496"/>
        <end position="521"/>
    </location>
</feature>
<dbReference type="SUPFAM" id="SSF57850">
    <property type="entry name" value="RING/U-box"/>
    <property type="match status" value="3"/>
</dbReference>
<dbReference type="Proteomes" id="UP000005239">
    <property type="component" value="Unassembled WGS sequence"/>
</dbReference>
<evidence type="ECO:0000256" key="1">
    <source>
        <dbReference type="ARBA" id="ARBA00004906"/>
    </source>
</evidence>
<feature type="compositionally biased region" description="Basic and acidic residues" evidence="9">
    <location>
        <begin position="506"/>
        <end position="521"/>
    </location>
</feature>